<accession>A0AA38NWG9</accession>
<evidence type="ECO:0000313" key="2">
    <source>
        <dbReference type="EMBL" id="KAJ3831911.1"/>
    </source>
</evidence>
<dbReference type="EMBL" id="MU807162">
    <property type="protein sequence ID" value="KAJ3831911.1"/>
    <property type="molecule type" value="Genomic_DNA"/>
</dbReference>
<comment type="caution">
    <text evidence="2">The sequence shown here is derived from an EMBL/GenBank/DDBJ whole genome shotgun (WGS) entry which is preliminary data.</text>
</comment>
<evidence type="ECO:0000313" key="3">
    <source>
        <dbReference type="Proteomes" id="UP001163846"/>
    </source>
</evidence>
<feature type="region of interest" description="Disordered" evidence="1">
    <location>
        <begin position="149"/>
        <end position="177"/>
    </location>
</feature>
<feature type="region of interest" description="Disordered" evidence="1">
    <location>
        <begin position="58"/>
        <end position="92"/>
    </location>
</feature>
<keyword evidence="3" id="KW-1185">Reference proteome</keyword>
<feature type="compositionally biased region" description="Polar residues" evidence="1">
    <location>
        <begin position="149"/>
        <end position="161"/>
    </location>
</feature>
<gene>
    <name evidence="2" type="ORF">F5878DRAFT_672118</name>
</gene>
<reference evidence="2" key="1">
    <citation type="submission" date="2022-08" db="EMBL/GenBank/DDBJ databases">
        <authorList>
            <consortium name="DOE Joint Genome Institute"/>
            <person name="Min B."/>
            <person name="Riley R."/>
            <person name="Sierra-Patev S."/>
            <person name="Naranjo-Ortiz M."/>
            <person name="Looney B."/>
            <person name="Konkel Z."/>
            <person name="Slot J.C."/>
            <person name="Sakamoto Y."/>
            <person name="Steenwyk J.L."/>
            <person name="Rokas A."/>
            <person name="Carro J."/>
            <person name="Camarero S."/>
            <person name="Ferreira P."/>
            <person name="Molpeceres G."/>
            <person name="Ruiz-Duenas F.J."/>
            <person name="Serrano A."/>
            <person name="Henrissat B."/>
            <person name="Drula E."/>
            <person name="Hughes K.W."/>
            <person name="Mata J.L."/>
            <person name="Ishikawa N.K."/>
            <person name="Vargas-Isla R."/>
            <person name="Ushijima S."/>
            <person name="Smith C.A."/>
            <person name="Ahrendt S."/>
            <person name="Andreopoulos W."/>
            <person name="He G."/>
            <person name="Labutti K."/>
            <person name="Lipzen A."/>
            <person name="Ng V."/>
            <person name="Sandor L."/>
            <person name="Barry K."/>
            <person name="Martinez A.T."/>
            <person name="Xiao Y."/>
            <person name="Gibbons J.G."/>
            <person name="Terashima K."/>
            <person name="Hibbett D.S."/>
            <person name="Grigoriev I.V."/>
        </authorList>
    </citation>
    <scope>NUCLEOTIDE SEQUENCE</scope>
    <source>
        <strain evidence="2">TFB9207</strain>
    </source>
</reference>
<proteinExistence type="predicted"/>
<feature type="compositionally biased region" description="Basic and acidic residues" evidence="1">
    <location>
        <begin position="80"/>
        <end position="89"/>
    </location>
</feature>
<feature type="compositionally biased region" description="Low complexity" evidence="1">
    <location>
        <begin position="164"/>
        <end position="176"/>
    </location>
</feature>
<protein>
    <submittedName>
        <fullName evidence="2">Uncharacterized protein</fullName>
    </submittedName>
</protein>
<evidence type="ECO:0000256" key="1">
    <source>
        <dbReference type="SAM" id="MobiDB-lite"/>
    </source>
</evidence>
<sequence>MNITDLVMFVEALSASFYDVPKPSPWLSITERPTLHLQMCTKKVWSPVSATLSPILRRGSSSSISMPQPQRPVDPAPILAHEERRDRSSRCPSLTVLGRSSRSNLRATQEKQQEDVGLKFPLRSEFPRTKGLQLALQYETRELGIRQRTLCSRSHNQNTSDIVPPSTSSSRPTSPSYAHDLYRSISPATPTLRPLCWALPRIINMGVICQATPARMASHHTSQHPSSSSPLVNSSGMSNFRYSLATLGRQ</sequence>
<feature type="compositionally biased region" description="Polar residues" evidence="1">
    <location>
        <begin position="59"/>
        <end position="68"/>
    </location>
</feature>
<dbReference type="AlphaFoldDB" id="A0AA38NWG9"/>
<dbReference type="Proteomes" id="UP001163846">
    <property type="component" value="Unassembled WGS sequence"/>
</dbReference>
<organism evidence="2 3">
    <name type="scientific">Lentinula raphanica</name>
    <dbReference type="NCBI Taxonomy" id="153919"/>
    <lineage>
        <taxon>Eukaryota</taxon>
        <taxon>Fungi</taxon>
        <taxon>Dikarya</taxon>
        <taxon>Basidiomycota</taxon>
        <taxon>Agaricomycotina</taxon>
        <taxon>Agaricomycetes</taxon>
        <taxon>Agaricomycetidae</taxon>
        <taxon>Agaricales</taxon>
        <taxon>Marasmiineae</taxon>
        <taxon>Omphalotaceae</taxon>
        <taxon>Lentinula</taxon>
    </lineage>
</organism>
<name>A0AA38NWG9_9AGAR</name>